<dbReference type="GO" id="GO:0050485">
    <property type="term" value="F:oxidoreductase activity, acting on X-H and Y-H to form an X-Y bond, with a disulfide as acceptor"/>
    <property type="evidence" value="ECO:0007669"/>
    <property type="project" value="InterPro"/>
</dbReference>
<protein>
    <submittedName>
        <fullName evidence="2">Glycine reductase</fullName>
    </submittedName>
</protein>
<gene>
    <name evidence="2" type="ORF">SAMN02910291_00636</name>
</gene>
<accession>A0AA94HR71</accession>
<sequence>MAYKLVHYINQFFAGIGGEDKADVSPEVREGIVGPGMAFKAALGDQAEIVATFICGDNYCANNLDAVAARMVETVKSFGADGLIAGPAFNAGRYGTACGAVCAAVNKQLGLPVVSGMYRESPGVDLYRKEVTIVETADSARGMGKAVPAMAAVVLKLLRGEEIADPAAEGVFPKGIRKNMFYDEPGAERAVRMLIKKVGGEEFKTEYAMPIFDRVEPRPAIADMSRATIAVVTSGGIVPEGNPDHIAASSAQNFGAYSIEGVTDLEKGRYLTAHGGYDQTYANQDPDRVLPIDVLRDLEKEGRIGKLYNVFYTTVGNGTSVANSRKFGTEIGSQLKAAHVDGVILTST</sequence>
<comment type="caution">
    <text evidence="2">The sequence shown here is derived from an EMBL/GenBank/DDBJ whole genome shotgun (WGS) entry which is preliminary data.</text>
</comment>
<keyword evidence="1" id="KW-0560">Oxidoreductase</keyword>
<organism evidence="2 3">
    <name type="scientific">Desulfovibrio desulfuricans</name>
    <dbReference type="NCBI Taxonomy" id="876"/>
    <lineage>
        <taxon>Bacteria</taxon>
        <taxon>Pseudomonadati</taxon>
        <taxon>Thermodesulfobacteriota</taxon>
        <taxon>Desulfovibrionia</taxon>
        <taxon>Desulfovibrionales</taxon>
        <taxon>Desulfovibrionaceae</taxon>
        <taxon>Desulfovibrio</taxon>
    </lineage>
</organism>
<dbReference type="EMBL" id="FPIW01000007">
    <property type="protein sequence ID" value="SFW27072.1"/>
    <property type="molecule type" value="Genomic_DNA"/>
</dbReference>
<dbReference type="AlphaFoldDB" id="A0AA94HR71"/>
<dbReference type="Proteomes" id="UP000182680">
    <property type="component" value="Unassembled WGS sequence"/>
</dbReference>
<reference evidence="3" key="1">
    <citation type="submission" date="2016-11" db="EMBL/GenBank/DDBJ databases">
        <authorList>
            <person name="Jaros S."/>
            <person name="Januszkiewicz K."/>
            <person name="Wedrychowicz H."/>
        </authorList>
    </citation>
    <scope>NUCLEOTIDE SEQUENCE [LARGE SCALE GENOMIC DNA]</scope>
    <source>
        <strain evidence="3">DSM 7057</strain>
    </source>
</reference>
<dbReference type="NCBIfam" id="TIGR01918">
    <property type="entry name" value="various_sel_PB"/>
    <property type="match status" value="1"/>
</dbReference>
<dbReference type="InterPro" id="IPR010187">
    <property type="entry name" value="Various_sel_PB"/>
</dbReference>
<name>A0AA94HR71_DESDE</name>
<evidence type="ECO:0000313" key="3">
    <source>
        <dbReference type="Proteomes" id="UP000182680"/>
    </source>
</evidence>
<proteinExistence type="predicted"/>
<dbReference type="Pfam" id="PF07355">
    <property type="entry name" value="GRDB"/>
    <property type="match status" value="1"/>
</dbReference>
<evidence type="ECO:0000256" key="1">
    <source>
        <dbReference type="ARBA" id="ARBA00023002"/>
    </source>
</evidence>
<evidence type="ECO:0000313" key="2">
    <source>
        <dbReference type="EMBL" id="SFW27072.1"/>
    </source>
</evidence>